<dbReference type="PROSITE" id="PS51782">
    <property type="entry name" value="LYSM"/>
    <property type="match status" value="1"/>
</dbReference>
<dbReference type="InterPro" id="IPR036779">
    <property type="entry name" value="LysM_dom_sf"/>
</dbReference>
<proteinExistence type="predicted"/>
<evidence type="ECO:0000313" key="3">
    <source>
        <dbReference type="EMBL" id="WYJ75739.1"/>
    </source>
</evidence>
<accession>A0ABZ2SPC8</accession>
<evidence type="ECO:0000256" key="1">
    <source>
        <dbReference type="SAM" id="MobiDB-lite"/>
    </source>
</evidence>
<organism evidence="3 4">
    <name type="scientific">Candidatus Enterococcus lowellii</name>
    <dbReference type="NCBI Taxonomy" id="2230877"/>
    <lineage>
        <taxon>Bacteria</taxon>
        <taxon>Bacillati</taxon>
        <taxon>Bacillota</taxon>
        <taxon>Bacilli</taxon>
        <taxon>Lactobacillales</taxon>
        <taxon>Enterococcaceae</taxon>
        <taxon>Enterococcus</taxon>
    </lineage>
</organism>
<dbReference type="EMBL" id="CP147251">
    <property type="protein sequence ID" value="WYJ75739.1"/>
    <property type="molecule type" value="Genomic_DNA"/>
</dbReference>
<dbReference type="InterPro" id="IPR018392">
    <property type="entry name" value="LysM"/>
</dbReference>
<evidence type="ECO:0000259" key="2">
    <source>
        <dbReference type="PROSITE" id="PS51782"/>
    </source>
</evidence>
<feature type="compositionally biased region" description="Low complexity" evidence="1">
    <location>
        <begin position="188"/>
        <end position="199"/>
    </location>
</feature>
<gene>
    <name evidence="3" type="ORF">DOK78_000315</name>
</gene>
<protein>
    <recommendedName>
        <fullName evidence="2">LysM domain-containing protein</fullName>
    </recommendedName>
</protein>
<reference evidence="3 4" key="1">
    <citation type="submission" date="2021-03" db="EMBL/GenBank/DDBJ databases">
        <authorList>
            <person name="Gilmore M.S."/>
            <person name="Schwartzman J."/>
            <person name="Van Tyne D."/>
            <person name="Martin M."/>
            <person name="Earl A.M."/>
            <person name="Manson A.L."/>
            <person name="Straub T."/>
            <person name="Salamzade R."/>
            <person name="Saavedra J."/>
            <person name="Lebreton F."/>
            <person name="Prichula J."/>
            <person name="Schaufler K."/>
            <person name="Gaca A."/>
            <person name="Sgardioli B."/>
            <person name="Wagenaar J."/>
            <person name="Strong T."/>
        </authorList>
    </citation>
    <scope>NUCLEOTIDE SEQUENCE [LARGE SCALE GENOMIC DNA]</scope>
    <source>
        <strain evidence="3 4">DIV2402</strain>
    </source>
</reference>
<feature type="region of interest" description="Disordered" evidence="1">
    <location>
        <begin position="158"/>
        <end position="203"/>
    </location>
</feature>
<evidence type="ECO:0000313" key="4">
    <source>
        <dbReference type="Proteomes" id="UP000664701"/>
    </source>
</evidence>
<sequence length="215" mass="23378">MKKKDLKFKNNVRILALIVLGVITIGTGTTVLASTTWKANTPESIKIVEGQNSSTMVEGDTLWAIGMKINVNIKTLAVVNNINLSNGEEYHLKIGTVIRWDRVGNLTAETSEGKQINEGVELKDSNKIISTKPIGADVTSDVQSKGISDEQIIGDEDITVNPAKPETPTPVEPEVPVKPETPAPVEPEVPVKPETPAPVNQKFQQNQKIRLILTK</sequence>
<dbReference type="Gene3D" id="3.10.350.10">
    <property type="entry name" value="LysM domain"/>
    <property type="match status" value="1"/>
</dbReference>
<dbReference type="RefSeq" id="WP_207941546.1">
    <property type="nucleotide sequence ID" value="NZ_CP147251.1"/>
</dbReference>
<keyword evidence="4" id="KW-1185">Reference proteome</keyword>
<dbReference type="Pfam" id="PF01476">
    <property type="entry name" value="LysM"/>
    <property type="match status" value="1"/>
</dbReference>
<feature type="domain" description="LysM" evidence="2">
    <location>
        <begin position="52"/>
        <end position="100"/>
    </location>
</feature>
<reference evidence="3 4" key="2">
    <citation type="submission" date="2024-03" db="EMBL/GenBank/DDBJ databases">
        <title>The Genome Sequence of Enterococcus sp. DIV2402.</title>
        <authorList>
            <consortium name="The Broad Institute Genomics Platform"/>
            <consortium name="The Broad Institute Microbial Omics Core"/>
            <consortium name="The Broad Institute Genomic Center for Infectious Diseases"/>
            <person name="Earl A."/>
            <person name="Manson A."/>
            <person name="Gilmore M."/>
            <person name="Schwartman J."/>
            <person name="Shea T."/>
            <person name="Abouelleil A."/>
            <person name="Cao P."/>
            <person name="Chapman S."/>
            <person name="Cusick C."/>
            <person name="Young S."/>
            <person name="Neafsey D."/>
            <person name="Nusbaum C."/>
            <person name="Birren B."/>
        </authorList>
    </citation>
    <scope>NUCLEOTIDE SEQUENCE [LARGE SCALE GENOMIC DNA]</scope>
    <source>
        <strain evidence="3 4">DIV2402</strain>
    </source>
</reference>
<dbReference type="Proteomes" id="UP000664701">
    <property type="component" value="Chromosome"/>
</dbReference>
<name>A0ABZ2SPC8_9ENTE</name>